<accession>A0A0W0VNV6</accession>
<keyword evidence="4" id="KW-0472">Membrane</keyword>
<protein>
    <submittedName>
        <fullName evidence="8">Lipoprotein</fullName>
    </submittedName>
</protein>
<evidence type="ECO:0000256" key="7">
    <source>
        <dbReference type="ARBA" id="ARBA00023288"/>
    </source>
</evidence>
<dbReference type="Proteomes" id="UP000054997">
    <property type="component" value="Unassembled WGS sequence"/>
</dbReference>
<evidence type="ECO:0000256" key="2">
    <source>
        <dbReference type="ARBA" id="ARBA00022960"/>
    </source>
</evidence>
<dbReference type="Gene3D" id="3.40.50.2300">
    <property type="match status" value="2"/>
</dbReference>
<comment type="caution">
    <text evidence="8">The sequence shown here is derived from an EMBL/GenBank/DDBJ whole genome shotgun (WGS) entry which is preliminary data.</text>
</comment>
<dbReference type="InterPro" id="IPR007443">
    <property type="entry name" value="LpoA"/>
</dbReference>
<dbReference type="CDD" id="cd06339">
    <property type="entry name" value="PBP1_YraM_LppC_lipoprotein-like"/>
    <property type="match status" value="1"/>
</dbReference>
<keyword evidence="3" id="KW-0573">Peptidoglycan synthesis</keyword>
<proteinExistence type="predicted"/>
<dbReference type="InterPro" id="IPR011990">
    <property type="entry name" value="TPR-like_helical_dom_sf"/>
</dbReference>
<dbReference type="Gene3D" id="1.25.40.10">
    <property type="entry name" value="Tetratricopeptide repeat domain"/>
    <property type="match status" value="1"/>
</dbReference>
<dbReference type="STRING" id="45068.Llon_0921"/>
<dbReference type="GO" id="GO:0030234">
    <property type="term" value="F:enzyme regulator activity"/>
    <property type="evidence" value="ECO:0007669"/>
    <property type="project" value="TreeGrafter"/>
</dbReference>
<dbReference type="GO" id="GO:0009252">
    <property type="term" value="P:peptidoglycan biosynthetic process"/>
    <property type="evidence" value="ECO:0007669"/>
    <property type="project" value="UniProtKB-KW"/>
</dbReference>
<evidence type="ECO:0000256" key="1">
    <source>
        <dbReference type="ARBA" id="ARBA00022729"/>
    </source>
</evidence>
<organism evidence="8 9">
    <name type="scientific">Legionella londiniensis</name>
    <dbReference type="NCBI Taxonomy" id="45068"/>
    <lineage>
        <taxon>Bacteria</taxon>
        <taxon>Pseudomonadati</taxon>
        <taxon>Pseudomonadota</taxon>
        <taxon>Gammaproteobacteria</taxon>
        <taxon>Legionellales</taxon>
        <taxon>Legionellaceae</taxon>
        <taxon>Legionella</taxon>
    </lineage>
</organism>
<dbReference type="AlphaFoldDB" id="A0A0W0VNV6"/>
<dbReference type="SUPFAM" id="SSF53822">
    <property type="entry name" value="Periplasmic binding protein-like I"/>
    <property type="match status" value="1"/>
</dbReference>
<keyword evidence="6" id="KW-0998">Cell outer membrane</keyword>
<dbReference type="RefSeq" id="WP_058528916.1">
    <property type="nucleotide sequence ID" value="NZ_CAAAHZ010000002.1"/>
</dbReference>
<keyword evidence="2" id="KW-0133">Cell shape</keyword>
<dbReference type="Gene3D" id="1.25.40.650">
    <property type="match status" value="1"/>
</dbReference>
<dbReference type="Pfam" id="PF04348">
    <property type="entry name" value="LppC"/>
    <property type="match status" value="1"/>
</dbReference>
<sequence length="600" mass="66806">MHPPVLKSLILSCCLLLLTQCSKVVEIQQNTKAEIGNPYLMPAATSLALAENQTGEARQSLKLKAAGRLIQDGRLKQARLILTRLQDLSPKLQDEKHLLLAKIELMREGPKSAISWLTKVGGSQNLSLYQQIQYHKLLAEAYESNGNAIEAVNERIKLGELLPDAESREKNYRALWLNLAAMPASELNTLALEAEDNSAALGWINLALVSKHDYQNPHAMISAIMNWRRQFSNHPAASLIPLETAQSRLFAAPRQMALLLPLSGPLAGPGGAIRDGFMAALEGDAKKDKAKVLFYDTNSNDASFLYQKAVNDGAQFVVGPLLKNEVQKVALLNHPVPTVLLNDLEYLKHKGNSYQFGLSPSIEARQVAVKARKAGLGHALIIAPAGEWGDDVAAAFAAEWQGNGGRIVDTLRYRSNDNLNTGIRDFLHITDSELRKKQLQKLLQQNIAAVPRRRQDFDMIFLLAYPGKARQIMPLLKYYYAGDIPVYATSSVYAGHLNPLKDRDLNGIIFCDMPWVFTHHMGNKNWPEWLNSYNRLYALGMDSYALSKQLNQLQFFPALGIKDKSGVLYLNPDGKISRILAWGQFKQGMANLRNQGRIIW</sequence>
<dbReference type="GO" id="GO:0031241">
    <property type="term" value="C:periplasmic side of cell outer membrane"/>
    <property type="evidence" value="ECO:0007669"/>
    <property type="project" value="TreeGrafter"/>
</dbReference>
<dbReference type="PANTHER" id="PTHR38038">
    <property type="entry name" value="PENICILLIN-BINDING PROTEIN ACTIVATOR LPOA"/>
    <property type="match status" value="1"/>
</dbReference>
<evidence type="ECO:0000313" key="9">
    <source>
        <dbReference type="Proteomes" id="UP000054997"/>
    </source>
</evidence>
<dbReference type="EMBL" id="LNYK01000014">
    <property type="protein sequence ID" value="KTD21756.1"/>
    <property type="molecule type" value="Genomic_DNA"/>
</dbReference>
<evidence type="ECO:0000313" key="8">
    <source>
        <dbReference type="EMBL" id="KTD21756.1"/>
    </source>
</evidence>
<evidence type="ECO:0000256" key="6">
    <source>
        <dbReference type="ARBA" id="ARBA00023237"/>
    </source>
</evidence>
<dbReference type="PATRIC" id="fig|45068.5.peg.991"/>
<dbReference type="GO" id="GO:0008360">
    <property type="term" value="P:regulation of cell shape"/>
    <property type="evidence" value="ECO:0007669"/>
    <property type="project" value="UniProtKB-KW"/>
</dbReference>
<gene>
    <name evidence="8" type="ORF">Llon_0921</name>
</gene>
<dbReference type="OrthoDB" id="6708821at2"/>
<reference evidence="8 9" key="1">
    <citation type="submission" date="2015-11" db="EMBL/GenBank/DDBJ databases">
        <title>Genomic analysis of 38 Legionella species identifies large and diverse effector repertoires.</title>
        <authorList>
            <person name="Burstein D."/>
            <person name="Amaro F."/>
            <person name="Zusman T."/>
            <person name="Lifshitz Z."/>
            <person name="Cohen O."/>
            <person name="Gilbert J.A."/>
            <person name="Pupko T."/>
            <person name="Shuman H.A."/>
            <person name="Segal G."/>
        </authorList>
    </citation>
    <scope>NUCLEOTIDE SEQUENCE [LARGE SCALE GENOMIC DNA]</scope>
    <source>
        <strain evidence="8 9">ATCC 49505</strain>
    </source>
</reference>
<keyword evidence="1" id="KW-0732">Signal</keyword>
<evidence type="ECO:0000256" key="3">
    <source>
        <dbReference type="ARBA" id="ARBA00022984"/>
    </source>
</evidence>
<keyword evidence="9" id="KW-1185">Reference proteome</keyword>
<evidence type="ECO:0000256" key="5">
    <source>
        <dbReference type="ARBA" id="ARBA00023139"/>
    </source>
</evidence>
<name>A0A0W0VNV6_9GAMM</name>
<dbReference type="InterPro" id="IPR028082">
    <property type="entry name" value="Peripla_BP_I"/>
</dbReference>
<dbReference type="PANTHER" id="PTHR38038:SF1">
    <property type="entry name" value="PENICILLIN-BINDING PROTEIN ACTIVATOR LPOA"/>
    <property type="match status" value="1"/>
</dbReference>
<evidence type="ECO:0000256" key="4">
    <source>
        <dbReference type="ARBA" id="ARBA00023136"/>
    </source>
</evidence>
<keyword evidence="5" id="KW-0564">Palmitate</keyword>
<keyword evidence="7 8" id="KW-0449">Lipoprotein</keyword>